<proteinExistence type="predicted"/>
<feature type="compositionally biased region" description="Pro residues" evidence="1">
    <location>
        <begin position="28"/>
        <end position="45"/>
    </location>
</feature>
<evidence type="ECO:0000313" key="2">
    <source>
        <dbReference type="EMBL" id="MBB6173859.1"/>
    </source>
</evidence>
<dbReference type="Proteomes" id="UP000546642">
    <property type="component" value="Unassembled WGS sequence"/>
</dbReference>
<comment type="caution">
    <text evidence="2">The sequence shown here is derived from an EMBL/GenBank/DDBJ whole genome shotgun (WGS) entry which is preliminary data.</text>
</comment>
<evidence type="ECO:0000256" key="1">
    <source>
        <dbReference type="SAM" id="MobiDB-lite"/>
    </source>
</evidence>
<keyword evidence="3" id="KW-1185">Reference proteome</keyword>
<feature type="region of interest" description="Disordered" evidence="1">
    <location>
        <begin position="72"/>
        <end position="92"/>
    </location>
</feature>
<accession>A0A7W9YKI0</accession>
<evidence type="ECO:0000313" key="3">
    <source>
        <dbReference type="Proteomes" id="UP000546642"/>
    </source>
</evidence>
<gene>
    <name evidence="2" type="ORF">HNR23_003919</name>
</gene>
<organism evidence="2 3">
    <name type="scientific">Nocardiopsis mwathae</name>
    <dbReference type="NCBI Taxonomy" id="1472723"/>
    <lineage>
        <taxon>Bacteria</taxon>
        <taxon>Bacillati</taxon>
        <taxon>Actinomycetota</taxon>
        <taxon>Actinomycetes</taxon>
        <taxon>Streptosporangiales</taxon>
        <taxon>Nocardiopsidaceae</taxon>
        <taxon>Nocardiopsis</taxon>
    </lineage>
</organism>
<sequence>MQNHPRPTVRADPASDPARAFLEGGDRPAPPPQPAPRPKPSPPPRTAQAPQTPPATGEPTYEQLLNALPALPPSRWGRALHHLTGGRLRPGA</sequence>
<dbReference type="RefSeq" id="WP_184077526.1">
    <property type="nucleotide sequence ID" value="NZ_JACHDS010000001.1"/>
</dbReference>
<reference evidence="2 3" key="1">
    <citation type="submission" date="2020-08" db="EMBL/GenBank/DDBJ databases">
        <title>Sequencing the genomes of 1000 actinobacteria strains.</title>
        <authorList>
            <person name="Klenk H.-P."/>
        </authorList>
    </citation>
    <scope>NUCLEOTIDE SEQUENCE [LARGE SCALE GENOMIC DNA]</scope>
    <source>
        <strain evidence="2 3">DSM 46659</strain>
    </source>
</reference>
<name>A0A7W9YKI0_9ACTN</name>
<dbReference type="EMBL" id="JACHDS010000001">
    <property type="protein sequence ID" value="MBB6173859.1"/>
    <property type="molecule type" value="Genomic_DNA"/>
</dbReference>
<feature type="region of interest" description="Disordered" evidence="1">
    <location>
        <begin position="1"/>
        <end position="59"/>
    </location>
</feature>
<dbReference type="AlphaFoldDB" id="A0A7W9YKI0"/>
<protein>
    <submittedName>
        <fullName evidence="2">Uncharacterized protein</fullName>
    </submittedName>
</protein>